<dbReference type="PANTHER" id="PTHR43244:SF1">
    <property type="entry name" value="5,10-METHYLENETETRAHYDROMETHANOPTERIN REDUCTASE"/>
    <property type="match status" value="1"/>
</dbReference>
<keyword evidence="4" id="KW-1185">Reference proteome</keyword>
<keyword evidence="3" id="KW-0503">Monooxygenase</keyword>
<name>A0A852Z4Y4_9ACTN</name>
<evidence type="ECO:0000256" key="1">
    <source>
        <dbReference type="ARBA" id="ARBA00023002"/>
    </source>
</evidence>
<evidence type="ECO:0000313" key="3">
    <source>
        <dbReference type="EMBL" id="NYH87433.1"/>
    </source>
</evidence>
<evidence type="ECO:0000259" key="2">
    <source>
        <dbReference type="Pfam" id="PF00296"/>
    </source>
</evidence>
<dbReference type="Proteomes" id="UP000579605">
    <property type="component" value="Unassembled WGS sequence"/>
</dbReference>
<sequence length="293" mass="31484">MPDYGRELAFGYFLVPNAADPLLDTARELERAGFDCIGVQDHPYQRHYVETWTLLAMIAARTERIRVFPDVANLALRPPAVLAKAAASLDVLSGGRCELGLGSGAFWDAIEAYGGTRRSPGEAITGLGEAIEVIRLLWSGRRDLRFEGRFHRLTGASSGPVPAHPIGIWLGVYGPRALALTGRSADGWLPSLRDGDVGALAEGAARIDEAALAAGRRPADVRRVLNVAGTLTAGRSEGLLHGPADQWVDELTDLAVGLGFDTFVLWAEDPEQWRKFAAEVIPAVRAQVAAERA</sequence>
<dbReference type="Gene3D" id="3.20.20.30">
    <property type="entry name" value="Luciferase-like domain"/>
    <property type="match status" value="1"/>
</dbReference>
<accession>A0A852Z4Y4</accession>
<organism evidence="3 4">
    <name type="scientific">Actinopolymorpha rutila</name>
    <dbReference type="NCBI Taxonomy" id="446787"/>
    <lineage>
        <taxon>Bacteria</taxon>
        <taxon>Bacillati</taxon>
        <taxon>Actinomycetota</taxon>
        <taxon>Actinomycetes</taxon>
        <taxon>Propionibacteriales</taxon>
        <taxon>Actinopolymorphaceae</taxon>
        <taxon>Actinopolymorpha</taxon>
    </lineage>
</organism>
<dbReference type="InterPro" id="IPR050564">
    <property type="entry name" value="F420-G6PD/mer"/>
</dbReference>
<comment type="caution">
    <text evidence="3">The sequence shown here is derived from an EMBL/GenBank/DDBJ whole genome shotgun (WGS) entry which is preliminary data.</text>
</comment>
<gene>
    <name evidence="3" type="ORF">F4554_000071</name>
</gene>
<evidence type="ECO:0000313" key="4">
    <source>
        <dbReference type="Proteomes" id="UP000579605"/>
    </source>
</evidence>
<dbReference type="GO" id="GO:0004497">
    <property type="term" value="F:monooxygenase activity"/>
    <property type="evidence" value="ECO:0007669"/>
    <property type="project" value="UniProtKB-KW"/>
</dbReference>
<dbReference type="GO" id="GO:0016705">
    <property type="term" value="F:oxidoreductase activity, acting on paired donors, with incorporation or reduction of molecular oxygen"/>
    <property type="evidence" value="ECO:0007669"/>
    <property type="project" value="InterPro"/>
</dbReference>
<dbReference type="PANTHER" id="PTHR43244">
    <property type="match status" value="1"/>
</dbReference>
<dbReference type="InterPro" id="IPR011251">
    <property type="entry name" value="Luciferase-like_dom"/>
</dbReference>
<feature type="domain" description="Luciferase-like" evidence="2">
    <location>
        <begin position="18"/>
        <end position="227"/>
    </location>
</feature>
<dbReference type="EMBL" id="JACBZH010000001">
    <property type="protein sequence ID" value="NYH87433.1"/>
    <property type="molecule type" value="Genomic_DNA"/>
</dbReference>
<keyword evidence="1" id="KW-0560">Oxidoreductase</keyword>
<proteinExistence type="predicted"/>
<dbReference type="Pfam" id="PF00296">
    <property type="entry name" value="Bac_luciferase"/>
    <property type="match status" value="1"/>
</dbReference>
<dbReference type="SUPFAM" id="SSF51679">
    <property type="entry name" value="Bacterial luciferase-like"/>
    <property type="match status" value="1"/>
</dbReference>
<protein>
    <submittedName>
        <fullName evidence="3">Alkanesulfonate monooxygenase SsuD/methylene tetrahydromethanopterin reductase-like flavin-dependent oxidoreductase (Luciferase family)</fullName>
    </submittedName>
</protein>
<dbReference type="RefSeq" id="WP_179785500.1">
    <property type="nucleotide sequence ID" value="NZ_BAAARR010000012.1"/>
</dbReference>
<dbReference type="InterPro" id="IPR036661">
    <property type="entry name" value="Luciferase-like_sf"/>
</dbReference>
<reference evidence="3 4" key="1">
    <citation type="submission" date="2020-07" db="EMBL/GenBank/DDBJ databases">
        <title>Sequencing the genomes of 1000 actinobacteria strains.</title>
        <authorList>
            <person name="Klenk H.-P."/>
        </authorList>
    </citation>
    <scope>NUCLEOTIDE SEQUENCE [LARGE SCALE GENOMIC DNA]</scope>
    <source>
        <strain evidence="3 4">DSM 18448</strain>
    </source>
</reference>
<dbReference type="AlphaFoldDB" id="A0A852Z4Y4"/>